<feature type="domain" description="Thioester" evidence="9">
    <location>
        <begin position="54"/>
        <end position="103"/>
    </location>
</feature>
<dbReference type="Pfam" id="PF20610">
    <property type="entry name" value="TED_2"/>
    <property type="match status" value="1"/>
</dbReference>
<dbReference type="NCBIfam" id="NF033903">
    <property type="entry name" value="VaFE_rpt"/>
    <property type="match status" value="3"/>
</dbReference>
<accession>A0ABQ0BFY8</accession>
<comment type="caution">
    <text evidence="10">The sequence shown here is derived from an EMBL/GenBank/DDBJ whole genome shotgun (WGS) entry which is preliminary data.</text>
</comment>
<keyword evidence="2" id="KW-0964">Secreted</keyword>
<evidence type="ECO:0000256" key="1">
    <source>
        <dbReference type="ARBA" id="ARBA00007257"/>
    </source>
</evidence>
<sequence>MDWKNIAKRAGAFGMSLCVAATTMISGSTTVFAEGTSTVDYLGPVEFSGRMVGSFFVDGERAYCLEHSKLSPETGALVETSPYDNDMIKTVLYYGWDGKGNIFTDEAEGIVRTSSALSVLYSGDNENGQMLAQPLLDYAAANLITDMNIYFDKETLNASISGDQQKTEDVTVNGDARNTVSFSLPEQVVLHNKTTGEEAGGEVTVKGGDVFYLTAPLNGTADFSTGILKGSMGYCQPLLLKTSDDEVQDLIKLKWRDPDHTTSLSVTWQKAGNIKVSKTDSESGKAVAGAEYTIYDAAGKKVGTITTDKKGEGILENLPAGDYTVKETKVPAGYFIDGTTYPVKVTPGETAAVGSKDQPVYGRISIQKSDKETGKAESQSSDKGFAGAEYTVYAAEKNRDYEKDQEAAVLTLNEDGKAVSGDLIHGKYYVKETKAPAGYLLDGNKYPVTVSDTAKEIKVYPVESADQVIRGDIELIKAEDGTLDRMSNVKFSITNKLTGESHVFITDENGYYSTAAEWNKHTQNTNKGESPEDGIWFGGSEPDDGKGALPYGVYTIEELRCEANAGHKLVKFDVSIKRDNYTVNLGTVTNDLEKQIEIGTTAKDGQTGTNEGIPAKQVTIIDTVSYYNLIPGKEYTVKGTLMDQETKKELQVDGKAVKAEKTFTAEKADGSVDITFTFDGSALAGKKVVVFEKLFFEGREVAVHEDIEDKGQTVTYQSIKIGTTAKDKDTESSQGIPVKDVTIMDTVSYSNLIPGKEYTIKGTLMDKETKKELQINGKTVTAEKTFTAEKADGSVELEFTFDGSALGGKEIVVFEKLLFEGREVAAHEDIEDKGQTVTYQSIKIGTTAKDKATGKKEAAADKKITIVDTVSYSNLIPGKEYTVKGTLMDKETKKELQINGKTVTAEKTFTAEKADGSVELEFTFDGSALGGKEIVVFEKLYFQGREAAAHEDLKDEAQTVKITKLPVQKDTEQPQKTDTTATAPVKTGDTTSVFPYAAAGAVALAGVIGVLVWKKKRSA</sequence>
<name>A0ABQ0BFY8_9FIRM</name>
<dbReference type="RefSeq" id="WP_390408755.1">
    <property type="nucleotide sequence ID" value="NZ_BAABYW010000001.1"/>
</dbReference>
<dbReference type="Pfam" id="PF18202">
    <property type="entry name" value="TQ"/>
    <property type="match status" value="3"/>
</dbReference>
<keyword evidence="3 6" id="KW-0732">Signal</keyword>
<evidence type="ECO:0000256" key="6">
    <source>
        <dbReference type="SAM" id="SignalP"/>
    </source>
</evidence>
<proteinExistence type="inferred from homology"/>
<dbReference type="Pfam" id="PF17802">
    <property type="entry name" value="SpaA"/>
    <property type="match status" value="2"/>
</dbReference>
<organism evidence="10 11">
    <name type="scientific">Blautia hominis</name>
    <dbReference type="NCBI Taxonomy" id="2025493"/>
    <lineage>
        <taxon>Bacteria</taxon>
        <taxon>Bacillati</taxon>
        <taxon>Bacillota</taxon>
        <taxon>Clostridia</taxon>
        <taxon>Lachnospirales</taxon>
        <taxon>Lachnospiraceae</taxon>
        <taxon>Blautia</taxon>
    </lineage>
</organism>
<evidence type="ECO:0000256" key="3">
    <source>
        <dbReference type="ARBA" id="ARBA00022729"/>
    </source>
</evidence>
<evidence type="ECO:0000259" key="9">
    <source>
        <dbReference type="Pfam" id="PF20610"/>
    </source>
</evidence>
<evidence type="ECO:0000259" key="8">
    <source>
        <dbReference type="Pfam" id="PF18202"/>
    </source>
</evidence>
<reference evidence="10 11" key="1">
    <citation type="submission" date="2024-04" db="EMBL/GenBank/DDBJ databases">
        <title>Defined microbial consortia suppress multidrug-resistant proinflammatory Enterobacteriaceae via ecological control.</title>
        <authorList>
            <person name="Furuichi M."/>
            <person name="Kawaguchi T."/>
            <person name="Pust M."/>
            <person name="Yasuma K."/>
            <person name="Plichta D."/>
            <person name="Hasegawa N."/>
            <person name="Ohya T."/>
            <person name="Bhattarai S."/>
            <person name="Sasajima S."/>
            <person name="Aoto Y."/>
            <person name="Tuganbaev T."/>
            <person name="Yaginuma M."/>
            <person name="Ueda M."/>
            <person name="Okahashi N."/>
            <person name="Amafuji K."/>
            <person name="Kiridooshi Y."/>
            <person name="Sugita K."/>
            <person name="Strazar M."/>
            <person name="Skelly A."/>
            <person name="Suda W."/>
            <person name="Hattori M."/>
            <person name="Nakamoto N."/>
            <person name="Caballero S."/>
            <person name="Norman J."/>
            <person name="Olle B."/>
            <person name="Tanoue T."/>
            <person name="Arita M."/>
            <person name="Bucci V."/>
            <person name="Atarashi K."/>
            <person name="Xavier R."/>
            <person name="Honda K."/>
        </authorList>
    </citation>
    <scope>NUCLEOTIDE SEQUENCE [LARGE SCALE GENOMIC DNA]</scope>
    <source>
        <strain evidence="11">k04-0078-D8-1</strain>
    </source>
</reference>
<dbReference type="PANTHER" id="PTHR36108:SF13">
    <property type="entry name" value="COLOSSIN-B-RELATED"/>
    <property type="match status" value="1"/>
</dbReference>
<evidence type="ECO:0000256" key="2">
    <source>
        <dbReference type="ARBA" id="ARBA00022525"/>
    </source>
</evidence>
<evidence type="ECO:0000256" key="5">
    <source>
        <dbReference type="SAM" id="Phobius"/>
    </source>
</evidence>
<dbReference type="Proteomes" id="UP001600943">
    <property type="component" value="Unassembled WGS sequence"/>
</dbReference>
<dbReference type="InterPro" id="IPR013783">
    <property type="entry name" value="Ig-like_fold"/>
</dbReference>
<evidence type="ECO:0008006" key="12">
    <source>
        <dbReference type="Google" id="ProtNLM"/>
    </source>
</evidence>
<evidence type="ECO:0000313" key="10">
    <source>
        <dbReference type="EMBL" id="GAA6410381.1"/>
    </source>
</evidence>
<dbReference type="InterPro" id="IPR046751">
    <property type="entry name" value="TED_2"/>
</dbReference>
<evidence type="ECO:0000256" key="4">
    <source>
        <dbReference type="SAM" id="MobiDB-lite"/>
    </source>
</evidence>
<dbReference type="Gene3D" id="2.60.40.10">
    <property type="entry name" value="Immunoglobulins"/>
    <property type="match status" value="2"/>
</dbReference>
<dbReference type="InterPro" id="IPR041033">
    <property type="entry name" value="SpaA_PFL_dom_1"/>
</dbReference>
<evidence type="ECO:0000259" key="7">
    <source>
        <dbReference type="Pfam" id="PF17802"/>
    </source>
</evidence>
<feature type="domain" description="T-Q ester bond containing" evidence="8">
    <location>
        <begin position="720"/>
        <end position="838"/>
    </location>
</feature>
<dbReference type="InterPro" id="IPR041100">
    <property type="entry name" value="TQ"/>
</dbReference>
<feature type="region of interest" description="Disordered" evidence="4">
    <location>
        <begin position="522"/>
        <end position="541"/>
    </location>
</feature>
<feature type="domain" description="SpaA-like prealbumin fold" evidence="7">
    <location>
        <begin position="272"/>
        <end position="354"/>
    </location>
</feature>
<feature type="transmembrane region" description="Helical" evidence="5">
    <location>
        <begin position="993"/>
        <end position="1013"/>
    </location>
</feature>
<keyword evidence="5" id="KW-0472">Membrane</keyword>
<gene>
    <name evidence="10" type="ORF">K040078D81_44980</name>
</gene>
<dbReference type="NCBIfam" id="TIGR01167">
    <property type="entry name" value="LPXTG_anchor"/>
    <property type="match status" value="1"/>
</dbReference>
<feature type="domain" description="T-Q ester bond containing" evidence="8">
    <location>
        <begin position="597"/>
        <end position="715"/>
    </location>
</feature>
<comment type="similarity">
    <text evidence="1">Belongs to the serine-aspartate repeat-containing protein (SDr) family.</text>
</comment>
<feature type="chain" id="PRO_5045747828" description="LPXTG cell wall anchor domain-containing protein" evidence="6">
    <location>
        <begin position="34"/>
        <end position="1019"/>
    </location>
</feature>
<keyword evidence="5" id="KW-0812">Transmembrane</keyword>
<feature type="domain" description="T-Q ester bond containing" evidence="8">
    <location>
        <begin position="843"/>
        <end position="961"/>
    </location>
</feature>
<keyword evidence="5" id="KW-1133">Transmembrane helix</keyword>
<dbReference type="SUPFAM" id="SSF49478">
    <property type="entry name" value="Cna protein B-type domain"/>
    <property type="match status" value="1"/>
</dbReference>
<evidence type="ECO:0000313" key="11">
    <source>
        <dbReference type="Proteomes" id="UP001600943"/>
    </source>
</evidence>
<protein>
    <recommendedName>
        <fullName evidence="12">LPXTG cell wall anchor domain-containing protein</fullName>
    </recommendedName>
</protein>
<keyword evidence="11" id="KW-1185">Reference proteome</keyword>
<dbReference type="Gene3D" id="2.60.40.3930">
    <property type="match status" value="3"/>
</dbReference>
<dbReference type="PANTHER" id="PTHR36108">
    <property type="entry name" value="COLOSSIN-B-RELATED"/>
    <property type="match status" value="1"/>
</dbReference>
<dbReference type="EMBL" id="BAABYW010000001">
    <property type="protein sequence ID" value="GAA6410381.1"/>
    <property type="molecule type" value="Genomic_DNA"/>
</dbReference>
<feature type="domain" description="SpaA-like prealbumin fold" evidence="7">
    <location>
        <begin position="378"/>
        <end position="459"/>
    </location>
</feature>
<feature type="signal peptide" evidence="6">
    <location>
        <begin position="1"/>
        <end position="33"/>
    </location>
</feature>